<name>A0A5B7FDY7_PORTR</name>
<evidence type="ECO:0000313" key="2">
    <source>
        <dbReference type="EMBL" id="MPC43268.1"/>
    </source>
</evidence>
<dbReference type="InterPro" id="IPR036691">
    <property type="entry name" value="Endo/exonu/phosph_ase_sf"/>
</dbReference>
<feature type="region of interest" description="Disordered" evidence="1">
    <location>
        <begin position="36"/>
        <end position="67"/>
    </location>
</feature>
<evidence type="ECO:0000313" key="3">
    <source>
        <dbReference type="Proteomes" id="UP000324222"/>
    </source>
</evidence>
<dbReference type="Proteomes" id="UP000324222">
    <property type="component" value="Unassembled WGS sequence"/>
</dbReference>
<accession>A0A5B7FDY7</accession>
<keyword evidence="3" id="KW-1185">Reference proteome</keyword>
<sequence length="225" mass="24933">MHSSSSRPFKCGNQRQFFRDVLQAENTYNKYKQSCGCSGTRTAKPNQATNTTAEPPYTSTSSSSGFHEPNLGLAKDQSSLVLRLLVGNIQGLYPETNQSKLPFLRELSSGKNFMIIALTETHLSEGVREAEINILNYTPFQTDRKAKTHGGTITYMRNDIALSANKALSYSDGQAFPIQVCNMIFVNCYRPPHCCPNNFNRAMEGLRQLLVSLSIPAPEIILTGD</sequence>
<evidence type="ECO:0000256" key="1">
    <source>
        <dbReference type="SAM" id="MobiDB-lite"/>
    </source>
</evidence>
<dbReference type="SUPFAM" id="SSF56219">
    <property type="entry name" value="DNase I-like"/>
    <property type="match status" value="1"/>
</dbReference>
<gene>
    <name evidence="2" type="ORF">E2C01_036911</name>
</gene>
<feature type="compositionally biased region" description="Polar residues" evidence="1">
    <location>
        <begin position="36"/>
        <end position="65"/>
    </location>
</feature>
<dbReference type="EMBL" id="VSRR010005754">
    <property type="protein sequence ID" value="MPC43268.1"/>
    <property type="molecule type" value="Genomic_DNA"/>
</dbReference>
<organism evidence="2 3">
    <name type="scientific">Portunus trituberculatus</name>
    <name type="common">Swimming crab</name>
    <name type="synonym">Neptunus trituberculatus</name>
    <dbReference type="NCBI Taxonomy" id="210409"/>
    <lineage>
        <taxon>Eukaryota</taxon>
        <taxon>Metazoa</taxon>
        <taxon>Ecdysozoa</taxon>
        <taxon>Arthropoda</taxon>
        <taxon>Crustacea</taxon>
        <taxon>Multicrustacea</taxon>
        <taxon>Malacostraca</taxon>
        <taxon>Eumalacostraca</taxon>
        <taxon>Eucarida</taxon>
        <taxon>Decapoda</taxon>
        <taxon>Pleocyemata</taxon>
        <taxon>Brachyura</taxon>
        <taxon>Eubrachyura</taxon>
        <taxon>Portunoidea</taxon>
        <taxon>Portunidae</taxon>
        <taxon>Portuninae</taxon>
        <taxon>Portunus</taxon>
    </lineage>
</organism>
<comment type="caution">
    <text evidence="2">The sequence shown here is derived from an EMBL/GenBank/DDBJ whole genome shotgun (WGS) entry which is preliminary data.</text>
</comment>
<protein>
    <recommendedName>
        <fullName evidence="4">Endonuclease/exonuclease/phosphatase domain-containing protein</fullName>
    </recommendedName>
</protein>
<dbReference type="Gene3D" id="3.60.10.10">
    <property type="entry name" value="Endonuclease/exonuclease/phosphatase"/>
    <property type="match status" value="1"/>
</dbReference>
<evidence type="ECO:0008006" key="4">
    <source>
        <dbReference type="Google" id="ProtNLM"/>
    </source>
</evidence>
<dbReference type="AlphaFoldDB" id="A0A5B7FDY7"/>
<reference evidence="2 3" key="1">
    <citation type="submission" date="2019-05" db="EMBL/GenBank/DDBJ databases">
        <title>Another draft genome of Portunus trituberculatus and its Hox gene families provides insights of decapod evolution.</title>
        <authorList>
            <person name="Jeong J.-H."/>
            <person name="Song I."/>
            <person name="Kim S."/>
            <person name="Choi T."/>
            <person name="Kim D."/>
            <person name="Ryu S."/>
            <person name="Kim W."/>
        </authorList>
    </citation>
    <scope>NUCLEOTIDE SEQUENCE [LARGE SCALE GENOMIC DNA]</scope>
    <source>
        <tissue evidence="2">Muscle</tissue>
    </source>
</reference>
<proteinExistence type="predicted"/>